<feature type="domain" description="Bacterial repeat" evidence="4">
    <location>
        <begin position="323"/>
        <end position="388"/>
    </location>
</feature>
<gene>
    <name evidence="5" type="ORF">SBA1_1240005</name>
</gene>
<feature type="compositionally biased region" description="Polar residues" evidence="1">
    <location>
        <begin position="44"/>
        <end position="53"/>
    </location>
</feature>
<feature type="chain" id="PRO_5015644591" evidence="2">
    <location>
        <begin position="39"/>
        <end position="839"/>
    </location>
</feature>
<dbReference type="OrthoDB" id="99527at2"/>
<evidence type="ECO:0000256" key="2">
    <source>
        <dbReference type="SAM" id="SignalP"/>
    </source>
</evidence>
<dbReference type="Pfam" id="PF18998">
    <property type="entry name" value="Flg_new_2"/>
    <property type="match status" value="1"/>
</dbReference>
<evidence type="ECO:0000256" key="1">
    <source>
        <dbReference type="SAM" id="MobiDB-lite"/>
    </source>
</evidence>
<feature type="region of interest" description="Disordered" evidence="1">
    <location>
        <begin position="44"/>
        <end position="64"/>
    </location>
</feature>
<feature type="region of interest" description="Disordered" evidence="1">
    <location>
        <begin position="806"/>
        <end position="839"/>
    </location>
</feature>
<dbReference type="Gene3D" id="2.60.120.260">
    <property type="entry name" value="Galactose-binding domain-like"/>
    <property type="match status" value="1"/>
</dbReference>
<name>A0A2U3K3S3_9BACT</name>
<dbReference type="InterPro" id="IPR047589">
    <property type="entry name" value="DUF11_rpt"/>
</dbReference>
<dbReference type="Pfam" id="PF01345">
    <property type="entry name" value="DUF11"/>
    <property type="match status" value="1"/>
</dbReference>
<reference evidence="6" key="1">
    <citation type="submission" date="2018-02" db="EMBL/GenBank/DDBJ databases">
        <authorList>
            <person name="Hausmann B."/>
        </authorList>
    </citation>
    <scope>NUCLEOTIDE SEQUENCE [LARGE SCALE GENOMIC DNA]</scope>
    <source>
        <strain evidence="6">Peat soil MAG SbA1</strain>
    </source>
</reference>
<proteinExistence type="predicted"/>
<evidence type="ECO:0000259" key="3">
    <source>
        <dbReference type="Pfam" id="PF01345"/>
    </source>
</evidence>
<evidence type="ECO:0000313" key="6">
    <source>
        <dbReference type="Proteomes" id="UP000238701"/>
    </source>
</evidence>
<dbReference type="Proteomes" id="UP000238701">
    <property type="component" value="Unassembled WGS sequence"/>
</dbReference>
<accession>A0A2U3K3S3</accession>
<dbReference type="AlphaFoldDB" id="A0A2U3K3S3"/>
<dbReference type="InterPro" id="IPR044060">
    <property type="entry name" value="Bacterial_rp_domain"/>
</dbReference>
<evidence type="ECO:0000313" key="5">
    <source>
        <dbReference type="EMBL" id="SPF34334.1"/>
    </source>
</evidence>
<dbReference type="EMBL" id="OMOD01000029">
    <property type="protein sequence ID" value="SPF34334.1"/>
    <property type="molecule type" value="Genomic_DNA"/>
</dbReference>
<dbReference type="Gene3D" id="2.60.40.740">
    <property type="match status" value="1"/>
</dbReference>
<dbReference type="NCBIfam" id="TIGR01451">
    <property type="entry name" value="B_ant_repeat"/>
    <property type="match status" value="1"/>
</dbReference>
<protein>
    <submittedName>
        <fullName evidence="5">Uncharacterized protein</fullName>
    </submittedName>
</protein>
<sequence>MKRVLMPTAALTTLKTTLKKVAFTVLCCVVLMVFTASAQTIQSIKADPGTNNGPPAGPILDLGGTYATPSTPARPIPGNGNETYQQYMVSFTATAANTTCTGGICTTVITFAFRDDPAQVSFTNASVTDQTILSGNLLTNGNFATGDLTGWTYTDNYGVSGAGFVAISGGPYAFYCPNISINGASVPFNCWIDGAVQAYDAISQTIAVNLGDTYQISFYVAEDSGIVAPPNAGNLPSGYPGSACYFALNPVAGVPPSTCYFSDLSTNSDESDAGGNGINVAVYAQTGVPVPSQEETLTVTGAGVGSGTVVDTSYSEIDCTIAAGTAAQTGCSASYPINTVVMLTATAAEGSTFGGWGGACANANGPPISATCTVTMSSPQSVTAIFNQTGSPIQAGAASPGTTLDLNYDGGFTSGTGYDANVLLAAGSPPQTVQVKAIPQEQPSCTQLVQASFPGAQCFAYNNSTGTNPYGAVMFEYTCPGSATGGTCGSATNIDFVATLGTDLYFDQADNPALFSNSVPYTVVPLPLVGWLKGVGPNPLEPCTPWPDNIPALFQSNQISSFTDPAQSPTSGNAKGKSGGTGSCWALTYLTPFEAPTVNIAQPVNGSNYQQNQVTAAAYTCSTVNAGAAAATGPYLTQTSCTATDSVGGGVGEGAQFDTSTLGPHTFTATVVDSALNTVSQTVNYNVVAATNVAIANSAPSQTTPGSKLTYTIGVGDLGPANAVNVVVTDTLAPGTTFSSASGTNIGFPCTTVGGKTTCKVTASPIACSASGNIVTCPVGTINPVSLFDLNGAVIQITVNVTAKGTKQNPTTLSNTATVTQSNAETKQDYTSTAKTTVN</sequence>
<feature type="signal peptide" evidence="2">
    <location>
        <begin position="1"/>
        <end position="38"/>
    </location>
</feature>
<organism evidence="5 6">
    <name type="scientific">Candidatus Sulfotelmatobacter kueseliae</name>
    <dbReference type="NCBI Taxonomy" id="2042962"/>
    <lineage>
        <taxon>Bacteria</taxon>
        <taxon>Pseudomonadati</taxon>
        <taxon>Acidobacteriota</taxon>
        <taxon>Terriglobia</taxon>
        <taxon>Terriglobales</taxon>
        <taxon>Candidatus Korobacteraceae</taxon>
        <taxon>Candidatus Sulfotelmatobacter</taxon>
    </lineage>
</organism>
<dbReference type="InterPro" id="IPR001434">
    <property type="entry name" value="OmcB-like_DUF11"/>
</dbReference>
<evidence type="ECO:0000259" key="4">
    <source>
        <dbReference type="Pfam" id="PF18998"/>
    </source>
</evidence>
<feature type="domain" description="DUF11" evidence="3">
    <location>
        <begin position="694"/>
        <end position="828"/>
    </location>
</feature>
<keyword evidence="2" id="KW-0732">Signal</keyword>